<dbReference type="InterPro" id="IPR035906">
    <property type="entry name" value="MetI-like_sf"/>
</dbReference>
<feature type="transmembrane region" description="Helical" evidence="7">
    <location>
        <begin position="80"/>
        <end position="101"/>
    </location>
</feature>
<dbReference type="InterPro" id="IPR000515">
    <property type="entry name" value="MetI-like"/>
</dbReference>
<dbReference type="Proteomes" id="UP000295075">
    <property type="component" value="Unassembled WGS sequence"/>
</dbReference>
<keyword evidence="6 7" id="KW-0472">Membrane</keyword>
<dbReference type="Gene3D" id="1.10.3720.10">
    <property type="entry name" value="MetI-like"/>
    <property type="match status" value="1"/>
</dbReference>
<proteinExistence type="inferred from homology"/>
<dbReference type="PROSITE" id="PS50928">
    <property type="entry name" value="ABC_TM1"/>
    <property type="match status" value="1"/>
</dbReference>
<gene>
    <name evidence="9" type="ORF">E1261_20805</name>
</gene>
<dbReference type="OrthoDB" id="61122at2"/>
<evidence type="ECO:0000256" key="5">
    <source>
        <dbReference type="ARBA" id="ARBA00022989"/>
    </source>
</evidence>
<feature type="transmembrane region" description="Helical" evidence="7">
    <location>
        <begin position="15"/>
        <end position="37"/>
    </location>
</feature>
<comment type="subcellular location">
    <subcellularLocation>
        <location evidence="1 7">Cell membrane</location>
        <topology evidence="1 7">Multi-pass membrane protein</topology>
    </subcellularLocation>
</comment>
<dbReference type="CDD" id="cd06261">
    <property type="entry name" value="TM_PBP2"/>
    <property type="match status" value="1"/>
</dbReference>
<evidence type="ECO:0000256" key="2">
    <source>
        <dbReference type="ARBA" id="ARBA00022448"/>
    </source>
</evidence>
<feature type="transmembrane region" description="Helical" evidence="7">
    <location>
        <begin position="245"/>
        <end position="266"/>
    </location>
</feature>
<dbReference type="PANTHER" id="PTHR43744:SF12">
    <property type="entry name" value="ABC TRANSPORTER PERMEASE PROTEIN MG189-RELATED"/>
    <property type="match status" value="1"/>
</dbReference>
<name>A0A4R4PXT5_9ACTN</name>
<evidence type="ECO:0000256" key="7">
    <source>
        <dbReference type="RuleBase" id="RU363032"/>
    </source>
</evidence>
<dbReference type="SUPFAM" id="SSF161098">
    <property type="entry name" value="MetI-like"/>
    <property type="match status" value="1"/>
</dbReference>
<evidence type="ECO:0000256" key="1">
    <source>
        <dbReference type="ARBA" id="ARBA00004651"/>
    </source>
</evidence>
<dbReference type="RefSeq" id="WP_132408901.1">
    <property type="nucleotide sequence ID" value="NZ_SMKA01000095.1"/>
</dbReference>
<keyword evidence="3" id="KW-1003">Cell membrane</keyword>
<dbReference type="PANTHER" id="PTHR43744">
    <property type="entry name" value="ABC TRANSPORTER PERMEASE PROTEIN MG189-RELATED-RELATED"/>
    <property type="match status" value="1"/>
</dbReference>
<comment type="similarity">
    <text evidence="7">Belongs to the binding-protein-dependent transport system permease family.</text>
</comment>
<evidence type="ECO:0000256" key="6">
    <source>
        <dbReference type="ARBA" id="ARBA00023136"/>
    </source>
</evidence>
<reference evidence="9 10" key="1">
    <citation type="submission" date="2019-03" db="EMBL/GenBank/DDBJ databases">
        <title>Draft genome sequences of novel Actinobacteria.</title>
        <authorList>
            <person name="Sahin N."/>
            <person name="Ay H."/>
            <person name="Saygin H."/>
        </authorList>
    </citation>
    <scope>NUCLEOTIDE SEQUENCE [LARGE SCALE GENOMIC DNA]</scope>
    <source>
        <strain evidence="9 10">JCM 30547</strain>
    </source>
</reference>
<dbReference type="AlphaFoldDB" id="A0A4R4PXT5"/>
<feature type="transmembrane region" description="Helical" evidence="7">
    <location>
        <begin position="187"/>
        <end position="209"/>
    </location>
</feature>
<dbReference type="EMBL" id="SMKA01000095">
    <property type="protein sequence ID" value="TDC27350.1"/>
    <property type="molecule type" value="Genomic_DNA"/>
</dbReference>
<evidence type="ECO:0000259" key="8">
    <source>
        <dbReference type="PROSITE" id="PS50928"/>
    </source>
</evidence>
<evidence type="ECO:0000256" key="4">
    <source>
        <dbReference type="ARBA" id="ARBA00022692"/>
    </source>
</evidence>
<sequence length="281" mass="31196">MNTNHNALGLRPARIVLNLFLAIGALAMAGPFIWMMFSSFKPLGEIFAQPPKLLPQEWHFDNYPRALAAADFGRGFFNSFYIAATVTLVSLLTSAMAAYAFARLRFFGRNSLFMAFLATMMVPMQLTVIPLYLVMGWLHWVDTHLALIVPAALFNAFGVFLLRQYIRGIPLELEEAAAIDGAGRVRIFLTIILPLLRTPMTALGIFVFLGQWNSFFHPLIFLNSDDKFTIPLLVNQFKGQYGSDWTSLMAAATLAAAPLLLIFVIAQRQIVEGIALSGSKT</sequence>
<keyword evidence="2 7" id="KW-0813">Transport</keyword>
<keyword evidence="5 7" id="KW-1133">Transmembrane helix</keyword>
<feature type="transmembrane region" description="Helical" evidence="7">
    <location>
        <begin position="113"/>
        <end position="133"/>
    </location>
</feature>
<evidence type="ECO:0000313" key="10">
    <source>
        <dbReference type="Proteomes" id="UP000295075"/>
    </source>
</evidence>
<comment type="caution">
    <text evidence="9">The sequence shown here is derived from an EMBL/GenBank/DDBJ whole genome shotgun (WGS) entry which is preliminary data.</text>
</comment>
<keyword evidence="10" id="KW-1185">Reference proteome</keyword>
<feature type="domain" description="ABC transmembrane type-1" evidence="8">
    <location>
        <begin position="76"/>
        <end position="266"/>
    </location>
</feature>
<evidence type="ECO:0000313" key="9">
    <source>
        <dbReference type="EMBL" id="TDC27350.1"/>
    </source>
</evidence>
<dbReference type="GO" id="GO:0005886">
    <property type="term" value="C:plasma membrane"/>
    <property type="evidence" value="ECO:0007669"/>
    <property type="project" value="UniProtKB-SubCell"/>
</dbReference>
<evidence type="ECO:0000256" key="3">
    <source>
        <dbReference type="ARBA" id="ARBA00022475"/>
    </source>
</evidence>
<keyword evidence="4 7" id="KW-0812">Transmembrane</keyword>
<dbReference type="GO" id="GO:0055085">
    <property type="term" value="P:transmembrane transport"/>
    <property type="evidence" value="ECO:0007669"/>
    <property type="project" value="InterPro"/>
</dbReference>
<dbReference type="Pfam" id="PF00528">
    <property type="entry name" value="BPD_transp_1"/>
    <property type="match status" value="1"/>
</dbReference>
<organism evidence="9 10">
    <name type="scientific">Kribbella albertanoniae</name>
    <dbReference type="NCBI Taxonomy" id="1266829"/>
    <lineage>
        <taxon>Bacteria</taxon>
        <taxon>Bacillati</taxon>
        <taxon>Actinomycetota</taxon>
        <taxon>Actinomycetes</taxon>
        <taxon>Propionibacteriales</taxon>
        <taxon>Kribbellaceae</taxon>
        <taxon>Kribbella</taxon>
    </lineage>
</organism>
<accession>A0A4R4PXT5</accession>
<protein>
    <submittedName>
        <fullName evidence="9">Carbohydrate ABC transporter permease</fullName>
    </submittedName>
</protein>
<feature type="transmembrane region" description="Helical" evidence="7">
    <location>
        <begin position="145"/>
        <end position="166"/>
    </location>
</feature>